<keyword evidence="5" id="KW-0752">Steroid biosynthesis</keyword>
<dbReference type="GO" id="GO:0004769">
    <property type="term" value="F:steroid Delta-isomerase activity"/>
    <property type="evidence" value="ECO:0007669"/>
    <property type="project" value="TreeGrafter"/>
</dbReference>
<evidence type="ECO:0000256" key="4">
    <source>
        <dbReference type="ARBA" id="ARBA00022692"/>
    </source>
</evidence>
<dbReference type="PANTHER" id="PTHR14207:SF0">
    <property type="entry name" value="3-BETA-HYDROXYSTEROID-DELTA(8),DELTA(7)-ISOMERASE"/>
    <property type="match status" value="1"/>
</dbReference>
<evidence type="ECO:0000313" key="17">
    <source>
        <dbReference type="Proteomes" id="UP000749293"/>
    </source>
</evidence>
<keyword evidence="4 13" id="KW-0812">Transmembrane</keyword>
<dbReference type="GO" id="GO:0016126">
    <property type="term" value="P:sterol biosynthetic process"/>
    <property type="evidence" value="ECO:0007669"/>
    <property type="project" value="UniProtKB-KW"/>
</dbReference>
<evidence type="ECO:0000256" key="12">
    <source>
        <dbReference type="ARBA" id="ARBA00023235"/>
    </source>
</evidence>
<keyword evidence="11" id="KW-0753">Steroid metabolism</keyword>
<protein>
    <submittedName>
        <fullName evidence="16">Cholestenol Delta-isomerase</fullName>
    </submittedName>
</protein>
<evidence type="ECO:0000256" key="6">
    <source>
        <dbReference type="ARBA" id="ARBA00022989"/>
    </source>
</evidence>
<evidence type="ECO:0000256" key="3">
    <source>
        <dbReference type="ARBA" id="ARBA00022516"/>
    </source>
</evidence>
<feature type="transmembrane region" description="Helical" evidence="14">
    <location>
        <begin position="6"/>
        <end position="22"/>
    </location>
</feature>
<comment type="similarity">
    <text evidence="2">Belongs to the EBP family.</text>
</comment>
<evidence type="ECO:0000256" key="1">
    <source>
        <dbReference type="ARBA" id="ARBA00004141"/>
    </source>
</evidence>
<evidence type="ECO:0000313" key="16">
    <source>
        <dbReference type="EMBL" id="KAF4126199.1"/>
    </source>
</evidence>
<dbReference type="Proteomes" id="UP000749293">
    <property type="component" value="Unassembled WGS sequence"/>
</dbReference>
<sequence length="202" mass="22941">MVLVSYFSLGAGVILTATLALSRRLQPNLSAADTLMTMWFVLCGFIHLFFEGYYAYNFSRMPSRLDLFGQLWKEYSLSDSRYLTLDSFLVPMESVTALCWGPMSFACAAMIVGRHPLRHVFQTIISLGQLYGDVLYFGTSTFTMVVGGVDFCRPEMFYYWAYYFFCNAIWIVIPFGLVVSSSRAIEKAIARVQMLDGEKKGQ</sequence>
<dbReference type="GO" id="GO:0047750">
    <property type="term" value="F:cholestenol delta-isomerase activity"/>
    <property type="evidence" value="ECO:0007669"/>
    <property type="project" value="InterPro"/>
</dbReference>
<organism evidence="16 17">
    <name type="scientific">Geosmithia morbida</name>
    <dbReference type="NCBI Taxonomy" id="1094350"/>
    <lineage>
        <taxon>Eukaryota</taxon>
        <taxon>Fungi</taxon>
        <taxon>Dikarya</taxon>
        <taxon>Ascomycota</taxon>
        <taxon>Pezizomycotina</taxon>
        <taxon>Sordariomycetes</taxon>
        <taxon>Hypocreomycetidae</taxon>
        <taxon>Hypocreales</taxon>
        <taxon>Bionectriaceae</taxon>
        <taxon>Geosmithia</taxon>
    </lineage>
</organism>
<evidence type="ECO:0000256" key="8">
    <source>
        <dbReference type="ARBA" id="ARBA00023098"/>
    </source>
</evidence>
<dbReference type="GeneID" id="55967675"/>
<keyword evidence="9 13" id="KW-0472">Membrane</keyword>
<accession>A0A9P5D967</accession>
<dbReference type="EMBL" id="JAANYQ010000002">
    <property type="protein sequence ID" value="KAF4126199.1"/>
    <property type="molecule type" value="Genomic_DNA"/>
</dbReference>
<dbReference type="OrthoDB" id="58557at2759"/>
<evidence type="ECO:0000256" key="9">
    <source>
        <dbReference type="ARBA" id="ARBA00023136"/>
    </source>
</evidence>
<dbReference type="Pfam" id="PF05241">
    <property type="entry name" value="EBP"/>
    <property type="match status" value="1"/>
</dbReference>
<feature type="domain" description="EXPERA" evidence="15">
    <location>
        <begin position="32"/>
        <end position="178"/>
    </location>
</feature>
<proteinExistence type="inferred from homology"/>
<dbReference type="GO" id="GO:0000247">
    <property type="term" value="F:C-8 sterol isomerase activity"/>
    <property type="evidence" value="ECO:0007669"/>
    <property type="project" value="TreeGrafter"/>
</dbReference>
<evidence type="ECO:0000256" key="10">
    <source>
        <dbReference type="ARBA" id="ARBA00023166"/>
    </source>
</evidence>
<keyword evidence="3" id="KW-0444">Lipid biosynthesis</keyword>
<keyword evidence="12" id="KW-0413">Isomerase</keyword>
<evidence type="ECO:0000256" key="14">
    <source>
        <dbReference type="SAM" id="Phobius"/>
    </source>
</evidence>
<feature type="transmembrane region" description="Helical" evidence="14">
    <location>
        <begin position="157"/>
        <end position="179"/>
    </location>
</feature>
<dbReference type="GO" id="GO:0016020">
    <property type="term" value="C:membrane"/>
    <property type="evidence" value="ECO:0007669"/>
    <property type="project" value="UniProtKB-SubCell"/>
</dbReference>
<dbReference type="RefSeq" id="XP_035324851.1">
    <property type="nucleotide sequence ID" value="XM_035463427.1"/>
</dbReference>
<keyword evidence="10" id="KW-1207">Sterol metabolism</keyword>
<comment type="caution">
    <text evidence="16">The sequence shown here is derived from an EMBL/GenBank/DDBJ whole genome shotgun (WGS) entry which is preliminary data.</text>
</comment>
<keyword evidence="17" id="KW-1185">Reference proteome</keyword>
<evidence type="ECO:0000256" key="7">
    <source>
        <dbReference type="ARBA" id="ARBA00023011"/>
    </source>
</evidence>
<feature type="transmembrane region" description="Helical" evidence="14">
    <location>
        <begin position="134"/>
        <end position="151"/>
    </location>
</feature>
<dbReference type="AlphaFoldDB" id="A0A9P5D967"/>
<dbReference type="InterPro" id="IPR007905">
    <property type="entry name" value="EBP"/>
</dbReference>
<keyword evidence="8" id="KW-0443">Lipid metabolism</keyword>
<dbReference type="InterPro" id="IPR033118">
    <property type="entry name" value="EXPERA"/>
</dbReference>
<dbReference type="PANTHER" id="PTHR14207">
    <property type="entry name" value="STEROL ISOMERASE"/>
    <property type="match status" value="1"/>
</dbReference>
<keyword evidence="6 13" id="KW-1133">Transmembrane helix</keyword>
<keyword evidence="7" id="KW-0756">Sterol biosynthesis</keyword>
<dbReference type="PROSITE" id="PS51751">
    <property type="entry name" value="EXPERA"/>
    <property type="match status" value="1"/>
</dbReference>
<feature type="transmembrane region" description="Helical" evidence="14">
    <location>
        <begin position="34"/>
        <end position="56"/>
    </location>
</feature>
<comment type="subcellular location">
    <subcellularLocation>
        <location evidence="1">Membrane</location>
        <topology evidence="1">Multi-pass membrane protein</topology>
    </subcellularLocation>
</comment>
<dbReference type="GO" id="GO:0005783">
    <property type="term" value="C:endoplasmic reticulum"/>
    <property type="evidence" value="ECO:0007669"/>
    <property type="project" value="TreeGrafter"/>
</dbReference>
<name>A0A9P5D967_9HYPO</name>
<gene>
    <name evidence="16" type="ORF">GMORB2_1445</name>
</gene>
<evidence type="ECO:0000256" key="2">
    <source>
        <dbReference type="ARBA" id="ARBA00008337"/>
    </source>
</evidence>
<reference evidence="16" key="1">
    <citation type="submission" date="2020-03" db="EMBL/GenBank/DDBJ databases">
        <title>Site-based positive gene gene selection in Geosmithia morbida across the United States reveals a broad range of putative effectors and factors for local host and environmental adapation.</title>
        <authorList>
            <person name="Onufrak A."/>
            <person name="Murdoch R.W."/>
            <person name="Gazis R."/>
            <person name="Huff M."/>
            <person name="Staton M."/>
            <person name="Klingeman W."/>
            <person name="Hadziabdic D."/>
        </authorList>
    </citation>
    <scope>NUCLEOTIDE SEQUENCE</scope>
    <source>
        <strain evidence="16">1262</strain>
    </source>
</reference>
<evidence type="ECO:0000259" key="15">
    <source>
        <dbReference type="PROSITE" id="PS51751"/>
    </source>
</evidence>
<evidence type="ECO:0000256" key="13">
    <source>
        <dbReference type="PROSITE-ProRule" id="PRU01087"/>
    </source>
</evidence>
<evidence type="ECO:0000256" key="5">
    <source>
        <dbReference type="ARBA" id="ARBA00022955"/>
    </source>
</evidence>
<evidence type="ECO:0000256" key="11">
    <source>
        <dbReference type="ARBA" id="ARBA00023221"/>
    </source>
</evidence>